<dbReference type="Pfam" id="PF07702">
    <property type="entry name" value="UTRA"/>
    <property type="match status" value="1"/>
</dbReference>
<sequence>MNAKSLLRLPLYEQIKLQILQRIANSEWASNELLPSEWELAEQFAVSQGTVRKALTDLVNDGVLFRQQGRGTFVAEALDDWAGMSMVSPGLLNEKPDRLAREFLGISRAHASEELAAVLGLRRGASVHRIRMLWRQQGQAVAIDEVTLPLERFDTLDARWLRQSAGVWAVLQQHFGVRLRVAAEQWRAVALSREEAQLLQAREGDAALFYLRVAKDMQGQAVEWRERWCLTGSLGLTRQQQD</sequence>
<dbReference type="InterPro" id="IPR011663">
    <property type="entry name" value="UTRA"/>
</dbReference>
<evidence type="ECO:0000256" key="2">
    <source>
        <dbReference type="ARBA" id="ARBA00023125"/>
    </source>
</evidence>
<dbReference type="InterPro" id="IPR050679">
    <property type="entry name" value="Bact_HTH_transcr_reg"/>
</dbReference>
<dbReference type="Gene3D" id="1.10.10.10">
    <property type="entry name" value="Winged helix-like DNA-binding domain superfamily/Winged helix DNA-binding domain"/>
    <property type="match status" value="1"/>
</dbReference>
<dbReference type="PROSITE" id="PS50949">
    <property type="entry name" value="HTH_GNTR"/>
    <property type="match status" value="1"/>
</dbReference>
<dbReference type="EMBL" id="JBEFLD010000007">
    <property type="protein sequence ID" value="MEQ6291693.1"/>
    <property type="molecule type" value="Genomic_DNA"/>
</dbReference>
<dbReference type="InterPro" id="IPR036390">
    <property type="entry name" value="WH_DNA-bd_sf"/>
</dbReference>
<evidence type="ECO:0000259" key="4">
    <source>
        <dbReference type="PROSITE" id="PS50949"/>
    </source>
</evidence>
<dbReference type="SMART" id="SM00345">
    <property type="entry name" value="HTH_GNTR"/>
    <property type="match status" value="1"/>
</dbReference>
<dbReference type="PANTHER" id="PTHR44846:SF1">
    <property type="entry name" value="MANNOSYL-D-GLYCERATE TRANSPORT_METABOLISM SYSTEM REPRESSOR MNGR-RELATED"/>
    <property type="match status" value="1"/>
</dbReference>
<accession>A0ABV1M690</accession>
<evidence type="ECO:0000313" key="5">
    <source>
        <dbReference type="EMBL" id="MEQ6291693.1"/>
    </source>
</evidence>
<dbReference type="PANTHER" id="PTHR44846">
    <property type="entry name" value="MANNOSYL-D-GLYCERATE TRANSPORT/METABOLISM SYSTEM REPRESSOR MNGR-RELATED"/>
    <property type="match status" value="1"/>
</dbReference>
<feature type="domain" description="HTH gntR-type" evidence="4">
    <location>
        <begin position="9"/>
        <end position="77"/>
    </location>
</feature>
<dbReference type="InterPro" id="IPR028978">
    <property type="entry name" value="Chorismate_lyase_/UTRA_dom_sf"/>
</dbReference>
<dbReference type="Gene3D" id="3.40.1410.10">
    <property type="entry name" value="Chorismate lyase-like"/>
    <property type="match status" value="1"/>
</dbReference>
<name>A0ABV1M690_9NEIS</name>
<dbReference type="CDD" id="cd07377">
    <property type="entry name" value="WHTH_GntR"/>
    <property type="match status" value="1"/>
</dbReference>
<keyword evidence="1" id="KW-0805">Transcription regulation</keyword>
<reference evidence="5" key="1">
    <citation type="submission" date="2024-06" db="EMBL/GenBank/DDBJ databases">
        <title>Genome sequence of Vogesella sp. MAHUQ-64.</title>
        <authorList>
            <person name="Huq M.A."/>
        </authorList>
    </citation>
    <scope>NUCLEOTIDE SEQUENCE</scope>
    <source>
        <strain evidence="5">MAHUQ-64</strain>
    </source>
</reference>
<dbReference type="SUPFAM" id="SSF46785">
    <property type="entry name" value="Winged helix' DNA-binding domain"/>
    <property type="match status" value="1"/>
</dbReference>
<dbReference type="Pfam" id="PF00392">
    <property type="entry name" value="GntR"/>
    <property type="match status" value="1"/>
</dbReference>
<dbReference type="PRINTS" id="PR00035">
    <property type="entry name" value="HTHGNTR"/>
</dbReference>
<dbReference type="InterPro" id="IPR000524">
    <property type="entry name" value="Tscrpt_reg_HTH_GntR"/>
</dbReference>
<evidence type="ECO:0000256" key="1">
    <source>
        <dbReference type="ARBA" id="ARBA00023015"/>
    </source>
</evidence>
<gene>
    <name evidence="5" type="ORF">ABNW52_13825</name>
</gene>
<dbReference type="InterPro" id="IPR036388">
    <property type="entry name" value="WH-like_DNA-bd_sf"/>
</dbReference>
<dbReference type="SUPFAM" id="SSF64288">
    <property type="entry name" value="Chorismate lyase-like"/>
    <property type="match status" value="1"/>
</dbReference>
<dbReference type="RefSeq" id="WP_349588901.1">
    <property type="nucleotide sequence ID" value="NZ_JBEFLD010000007.1"/>
</dbReference>
<organism evidence="5 6">
    <name type="scientific">Vogesella oryzagri</name>
    <dbReference type="NCBI Taxonomy" id="3160864"/>
    <lineage>
        <taxon>Bacteria</taxon>
        <taxon>Pseudomonadati</taxon>
        <taxon>Pseudomonadota</taxon>
        <taxon>Betaproteobacteria</taxon>
        <taxon>Neisseriales</taxon>
        <taxon>Chromobacteriaceae</taxon>
        <taxon>Vogesella</taxon>
    </lineage>
</organism>
<evidence type="ECO:0000256" key="3">
    <source>
        <dbReference type="ARBA" id="ARBA00023163"/>
    </source>
</evidence>
<keyword evidence="3" id="KW-0804">Transcription</keyword>
<protein>
    <submittedName>
        <fullName evidence="5">GntR family transcriptional regulator</fullName>
    </submittedName>
</protein>
<comment type="caution">
    <text evidence="5">The sequence shown here is derived from an EMBL/GenBank/DDBJ whole genome shotgun (WGS) entry which is preliminary data.</text>
</comment>
<keyword evidence="2" id="KW-0238">DNA-binding</keyword>
<evidence type="ECO:0000313" key="6">
    <source>
        <dbReference type="Proteomes" id="UP001433638"/>
    </source>
</evidence>
<dbReference type="Proteomes" id="UP001433638">
    <property type="component" value="Unassembled WGS sequence"/>
</dbReference>
<dbReference type="SMART" id="SM00866">
    <property type="entry name" value="UTRA"/>
    <property type="match status" value="1"/>
</dbReference>
<proteinExistence type="predicted"/>
<keyword evidence="6" id="KW-1185">Reference proteome</keyword>